<evidence type="ECO:0000313" key="2">
    <source>
        <dbReference type="EMBL" id="UTM21736.1"/>
    </source>
</evidence>
<sequence>MNRFKIFIYVFALLFPSTFVGCTNNKEEKDEIGLNKAIYVDEFKLTYFRKMLLKTYNNADAAREIIEQDHSGFTEIVLTMADYKLLDSLTNADNEFLKADSAYSIGRRAEGAEGKKSLGLILDRISSDWLDSLALRRFEISNVNSSMPYD</sequence>
<feature type="signal peptide" evidence="1">
    <location>
        <begin position="1"/>
        <end position="22"/>
    </location>
</feature>
<dbReference type="Proteomes" id="UP001055420">
    <property type="component" value="Plasmid unnamed"/>
</dbReference>
<feature type="chain" id="PRO_5046840151" evidence="1">
    <location>
        <begin position="23"/>
        <end position="150"/>
    </location>
</feature>
<dbReference type="RefSeq" id="WP_254414180.1">
    <property type="nucleotide sequence ID" value="NZ_CP099631.1"/>
</dbReference>
<accession>A0ABY5E6Y9</accession>
<keyword evidence="3" id="KW-1185">Reference proteome</keyword>
<evidence type="ECO:0000313" key="3">
    <source>
        <dbReference type="Proteomes" id="UP001055420"/>
    </source>
</evidence>
<protein>
    <submittedName>
        <fullName evidence="2">Uncharacterized protein</fullName>
    </submittedName>
</protein>
<dbReference type="EMBL" id="CP099631">
    <property type="protein sequence ID" value="UTM21736.1"/>
    <property type="molecule type" value="Genomic_DNA"/>
</dbReference>
<keyword evidence="2" id="KW-0614">Plasmid</keyword>
<gene>
    <name evidence="2" type="ORF">NFI80_25420</name>
</gene>
<name>A0ABY5E6Y9_9BACT</name>
<dbReference type="PROSITE" id="PS51257">
    <property type="entry name" value="PROKAR_LIPOPROTEIN"/>
    <property type="match status" value="1"/>
</dbReference>
<proteinExistence type="predicted"/>
<organism evidence="2 3">
    <name type="scientific">Dyadobacter chenhuakuii</name>
    <dbReference type="NCBI Taxonomy" id="2909339"/>
    <lineage>
        <taxon>Bacteria</taxon>
        <taxon>Pseudomonadati</taxon>
        <taxon>Bacteroidota</taxon>
        <taxon>Cytophagia</taxon>
        <taxon>Cytophagales</taxon>
        <taxon>Spirosomataceae</taxon>
        <taxon>Dyadobacter</taxon>
    </lineage>
</organism>
<keyword evidence="1" id="KW-0732">Signal</keyword>
<reference evidence="2" key="1">
    <citation type="submission" date="2022-06" db="EMBL/GenBank/DDBJ databases">
        <title>Novel species in genus Dyadobacter.</title>
        <authorList>
            <person name="Ma C."/>
        </authorList>
    </citation>
    <scope>NUCLEOTIDE SEQUENCE</scope>
    <source>
        <strain evidence="2">CY22</strain>
        <plasmid evidence="2">unnamed</plasmid>
    </source>
</reference>
<geneLocation type="plasmid" evidence="2 3">
    <name>unnamed</name>
</geneLocation>
<evidence type="ECO:0000256" key="1">
    <source>
        <dbReference type="SAM" id="SignalP"/>
    </source>
</evidence>